<evidence type="ECO:0000313" key="2">
    <source>
        <dbReference type="EMBL" id="MCL7026815.1"/>
    </source>
</evidence>
<dbReference type="EMBL" id="JAJJMA010061392">
    <property type="protein sequence ID" value="MCL7026815.1"/>
    <property type="molecule type" value="Genomic_DNA"/>
</dbReference>
<comment type="caution">
    <text evidence="2">The sequence shown here is derived from an EMBL/GenBank/DDBJ whole genome shotgun (WGS) entry which is preliminary data.</text>
</comment>
<sequence>MAKTHHLGFPPLLVGFLLVLFVSDLGCVQVVLCNHEVTPCEYNVFCEGWCADQGFPMLGCV</sequence>
<evidence type="ECO:0000256" key="1">
    <source>
        <dbReference type="SAM" id="SignalP"/>
    </source>
</evidence>
<name>A0AA41S142_PAPNU</name>
<proteinExistence type="predicted"/>
<dbReference type="AlphaFoldDB" id="A0AA41S142"/>
<feature type="chain" id="PRO_5041402392" evidence="1">
    <location>
        <begin position="28"/>
        <end position="61"/>
    </location>
</feature>
<organism evidence="2 3">
    <name type="scientific">Papaver nudicaule</name>
    <name type="common">Iceland poppy</name>
    <dbReference type="NCBI Taxonomy" id="74823"/>
    <lineage>
        <taxon>Eukaryota</taxon>
        <taxon>Viridiplantae</taxon>
        <taxon>Streptophyta</taxon>
        <taxon>Embryophyta</taxon>
        <taxon>Tracheophyta</taxon>
        <taxon>Spermatophyta</taxon>
        <taxon>Magnoliopsida</taxon>
        <taxon>Ranunculales</taxon>
        <taxon>Papaveraceae</taxon>
        <taxon>Papaveroideae</taxon>
        <taxon>Papaver</taxon>
    </lineage>
</organism>
<evidence type="ECO:0000313" key="3">
    <source>
        <dbReference type="Proteomes" id="UP001177140"/>
    </source>
</evidence>
<accession>A0AA41S142</accession>
<keyword evidence="3" id="KW-1185">Reference proteome</keyword>
<dbReference type="Proteomes" id="UP001177140">
    <property type="component" value="Unassembled WGS sequence"/>
</dbReference>
<feature type="signal peptide" evidence="1">
    <location>
        <begin position="1"/>
        <end position="27"/>
    </location>
</feature>
<keyword evidence="1" id="KW-0732">Signal</keyword>
<protein>
    <submittedName>
        <fullName evidence="2">Uncharacterized protein</fullName>
    </submittedName>
</protein>
<reference evidence="2" key="1">
    <citation type="submission" date="2022-03" db="EMBL/GenBank/DDBJ databases">
        <title>A functionally conserved STORR gene fusion in Papaver species that diverged 16.8 million years ago.</title>
        <authorList>
            <person name="Catania T."/>
        </authorList>
    </citation>
    <scope>NUCLEOTIDE SEQUENCE</scope>
    <source>
        <strain evidence="2">S-191538</strain>
    </source>
</reference>
<gene>
    <name evidence="2" type="ORF">MKW94_029180</name>
</gene>